<keyword evidence="7" id="KW-0106">Calcium</keyword>
<comment type="subcellular location">
    <subcellularLocation>
        <location evidence="1">Membrane</location>
        <topology evidence="1">Multi-pass membrane protein</topology>
    </subcellularLocation>
</comment>
<dbReference type="Gene3D" id="3.40.1110.10">
    <property type="entry name" value="Calcium-transporting ATPase, cytoplasmic domain N"/>
    <property type="match status" value="1"/>
</dbReference>
<evidence type="ECO:0000259" key="16">
    <source>
        <dbReference type="SMART" id="SM00831"/>
    </source>
</evidence>
<dbReference type="SFLD" id="SFLDS00003">
    <property type="entry name" value="Haloacid_Dehalogenase"/>
    <property type="match status" value="1"/>
</dbReference>
<dbReference type="InterPro" id="IPR008250">
    <property type="entry name" value="ATPase_P-typ_transduc_dom_A_sf"/>
</dbReference>
<evidence type="ECO:0000256" key="2">
    <source>
        <dbReference type="ARBA" id="ARBA00012790"/>
    </source>
</evidence>
<dbReference type="PROSITE" id="PS00154">
    <property type="entry name" value="ATPASE_E1_E2"/>
    <property type="match status" value="1"/>
</dbReference>
<gene>
    <name evidence="17" type="ORF">EPI10_003508</name>
</gene>
<dbReference type="GO" id="GO:0016887">
    <property type="term" value="F:ATP hydrolysis activity"/>
    <property type="evidence" value="ECO:0007669"/>
    <property type="project" value="InterPro"/>
</dbReference>
<evidence type="ECO:0000256" key="15">
    <source>
        <dbReference type="SAM" id="Phobius"/>
    </source>
</evidence>
<evidence type="ECO:0000313" key="17">
    <source>
        <dbReference type="EMBL" id="KAA3456740.1"/>
    </source>
</evidence>
<dbReference type="InterPro" id="IPR018303">
    <property type="entry name" value="ATPase_P-typ_P_site"/>
</dbReference>
<evidence type="ECO:0000256" key="9">
    <source>
        <dbReference type="ARBA" id="ARBA00022842"/>
    </source>
</evidence>
<dbReference type="EC" id="7.2.2.10" evidence="2"/>
<evidence type="ECO:0000313" key="18">
    <source>
        <dbReference type="Proteomes" id="UP000325315"/>
    </source>
</evidence>
<feature type="domain" description="Cation-transporting P-type ATPase N-terminal" evidence="16">
    <location>
        <begin position="25"/>
        <end position="99"/>
    </location>
</feature>
<dbReference type="InterPro" id="IPR001757">
    <property type="entry name" value="P_typ_ATPase"/>
</dbReference>
<dbReference type="SUPFAM" id="SSF81660">
    <property type="entry name" value="Metal cation-transporting ATPase, ATP-binding domain N"/>
    <property type="match status" value="1"/>
</dbReference>
<comment type="caution">
    <text evidence="17">The sequence shown here is derived from an EMBL/GenBank/DDBJ whole genome shotgun (WGS) entry which is preliminary data.</text>
</comment>
<keyword evidence="11 15" id="KW-1133">Transmembrane helix</keyword>
<evidence type="ECO:0000256" key="11">
    <source>
        <dbReference type="ARBA" id="ARBA00022989"/>
    </source>
</evidence>
<keyword evidence="4" id="KW-0109">Calcium transport</keyword>
<evidence type="ECO:0000256" key="10">
    <source>
        <dbReference type="ARBA" id="ARBA00022967"/>
    </source>
</evidence>
<keyword evidence="12" id="KW-0406">Ion transport</keyword>
<evidence type="ECO:0000256" key="1">
    <source>
        <dbReference type="ARBA" id="ARBA00004141"/>
    </source>
</evidence>
<reference evidence="18" key="1">
    <citation type="journal article" date="2019" name="Plant Biotechnol. J.">
        <title>Genome sequencing of the Australian wild diploid species Gossypium australe highlights disease resistance and delayed gland morphogenesis.</title>
        <authorList>
            <person name="Cai Y."/>
            <person name="Cai X."/>
            <person name="Wang Q."/>
            <person name="Wang P."/>
            <person name="Zhang Y."/>
            <person name="Cai C."/>
            <person name="Xu Y."/>
            <person name="Wang K."/>
            <person name="Zhou Z."/>
            <person name="Wang C."/>
            <person name="Geng S."/>
            <person name="Li B."/>
            <person name="Dong Q."/>
            <person name="Hou Y."/>
            <person name="Wang H."/>
            <person name="Ai P."/>
            <person name="Liu Z."/>
            <person name="Yi F."/>
            <person name="Sun M."/>
            <person name="An G."/>
            <person name="Cheng J."/>
            <person name="Zhang Y."/>
            <person name="Shi Q."/>
            <person name="Xie Y."/>
            <person name="Shi X."/>
            <person name="Chang Y."/>
            <person name="Huang F."/>
            <person name="Chen Y."/>
            <person name="Hong S."/>
            <person name="Mi L."/>
            <person name="Sun Q."/>
            <person name="Zhang L."/>
            <person name="Zhou B."/>
            <person name="Peng R."/>
            <person name="Zhang X."/>
            <person name="Liu F."/>
        </authorList>
    </citation>
    <scope>NUCLEOTIDE SEQUENCE [LARGE SCALE GENOMIC DNA]</scope>
    <source>
        <strain evidence="18">cv. PA1801</strain>
    </source>
</reference>
<keyword evidence="6" id="KW-0547">Nucleotide-binding</keyword>
<dbReference type="FunFam" id="1.20.1110.10:FF:000077">
    <property type="entry name" value="ECA1 (ER-TYPE CA2+-ATPASE 1)"/>
    <property type="match status" value="1"/>
</dbReference>
<dbReference type="InterPro" id="IPR036412">
    <property type="entry name" value="HAD-like_sf"/>
</dbReference>
<dbReference type="Pfam" id="PF00690">
    <property type="entry name" value="Cation_ATPase_N"/>
    <property type="match status" value="1"/>
</dbReference>
<dbReference type="Gene3D" id="1.20.1110.10">
    <property type="entry name" value="Calcium-transporting ATPase, transmembrane domain"/>
    <property type="match status" value="3"/>
</dbReference>
<feature type="transmembrane region" description="Helical" evidence="15">
    <location>
        <begin position="284"/>
        <end position="305"/>
    </location>
</feature>
<dbReference type="GO" id="GO:0005524">
    <property type="term" value="F:ATP binding"/>
    <property type="evidence" value="ECO:0007669"/>
    <property type="project" value="UniProtKB-KW"/>
</dbReference>
<dbReference type="AlphaFoldDB" id="A0A5B6UF96"/>
<dbReference type="InterPro" id="IPR006068">
    <property type="entry name" value="ATPase_P-typ_cation-transptr_C"/>
</dbReference>
<proteinExistence type="predicted"/>
<dbReference type="Proteomes" id="UP000325315">
    <property type="component" value="Unassembled WGS sequence"/>
</dbReference>
<feature type="transmembrane region" description="Helical" evidence="15">
    <location>
        <begin position="325"/>
        <end position="353"/>
    </location>
</feature>
<evidence type="ECO:0000256" key="7">
    <source>
        <dbReference type="ARBA" id="ARBA00022837"/>
    </source>
</evidence>
<dbReference type="GO" id="GO:0005388">
    <property type="term" value="F:P-type calcium transporter activity"/>
    <property type="evidence" value="ECO:0007669"/>
    <property type="project" value="UniProtKB-EC"/>
</dbReference>
<keyword evidence="9" id="KW-0460">Magnesium</keyword>
<dbReference type="Pfam" id="PF00122">
    <property type="entry name" value="E1-E2_ATPase"/>
    <property type="match status" value="1"/>
</dbReference>
<evidence type="ECO:0000256" key="5">
    <source>
        <dbReference type="ARBA" id="ARBA00022692"/>
    </source>
</evidence>
<keyword evidence="3" id="KW-0813">Transport</keyword>
<evidence type="ECO:0000256" key="4">
    <source>
        <dbReference type="ARBA" id="ARBA00022568"/>
    </source>
</evidence>
<evidence type="ECO:0000256" key="12">
    <source>
        <dbReference type="ARBA" id="ARBA00023065"/>
    </source>
</evidence>
<evidence type="ECO:0000256" key="13">
    <source>
        <dbReference type="ARBA" id="ARBA00023136"/>
    </source>
</evidence>
<feature type="transmembrane region" description="Helical" evidence="15">
    <location>
        <begin position="994"/>
        <end position="1015"/>
    </location>
</feature>
<keyword evidence="18" id="KW-1185">Reference proteome</keyword>
<dbReference type="NCBIfam" id="TIGR01494">
    <property type="entry name" value="ATPase_P-type"/>
    <property type="match status" value="3"/>
</dbReference>
<dbReference type="InterPro" id="IPR059000">
    <property type="entry name" value="ATPase_P-type_domA"/>
</dbReference>
<keyword evidence="8" id="KW-0067">ATP-binding</keyword>
<dbReference type="Pfam" id="PF00689">
    <property type="entry name" value="Cation_ATPase_C"/>
    <property type="match status" value="1"/>
</dbReference>
<evidence type="ECO:0000256" key="8">
    <source>
        <dbReference type="ARBA" id="ARBA00022840"/>
    </source>
</evidence>
<dbReference type="SMART" id="SM00831">
    <property type="entry name" value="Cation_ATPase_N"/>
    <property type="match status" value="1"/>
</dbReference>
<feature type="transmembrane region" description="Helical" evidence="15">
    <location>
        <begin position="112"/>
        <end position="132"/>
    </location>
</feature>
<feature type="compositionally biased region" description="Basic and acidic residues" evidence="14">
    <location>
        <begin position="1"/>
        <end position="13"/>
    </location>
</feature>
<accession>A0A5B6UF96</accession>
<evidence type="ECO:0000256" key="3">
    <source>
        <dbReference type="ARBA" id="ARBA00022448"/>
    </source>
</evidence>
<dbReference type="SUPFAM" id="SSF81653">
    <property type="entry name" value="Calcium ATPase, transduction domain A"/>
    <property type="match status" value="1"/>
</dbReference>
<dbReference type="SFLD" id="SFLDF00027">
    <property type="entry name" value="p-type_atpase"/>
    <property type="match status" value="1"/>
</dbReference>
<dbReference type="SUPFAM" id="SSF81665">
    <property type="entry name" value="Calcium ATPase, transmembrane domain M"/>
    <property type="match status" value="1"/>
</dbReference>
<name>A0A5B6UF96_9ROSI</name>
<evidence type="ECO:0000256" key="14">
    <source>
        <dbReference type="SAM" id="MobiDB-lite"/>
    </source>
</evidence>
<dbReference type="PANTHER" id="PTHR42861">
    <property type="entry name" value="CALCIUM-TRANSPORTING ATPASE"/>
    <property type="match status" value="1"/>
</dbReference>
<dbReference type="PRINTS" id="PR00119">
    <property type="entry name" value="CATATPASE"/>
</dbReference>
<dbReference type="OrthoDB" id="3352408at2759"/>
<dbReference type="GO" id="GO:0016020">
    <property type="term" value="C:membrane"/>
    <property type="evidence" value="ECO:0007669"/>
    <property type="project" value="UniProtKB-SubCell"/>
</dbReference>
<dbReference type="Pfam" id="PF13246">
    <property type="entry name" value="Cation_ATPase"/>
    <property type="match status" value="1"/>
</dbReference>
<dbReference type="InterPro" id="IPR004014">
    <property type="entry name" value="ATPase_P-typ_cation-transptr_N"/>
</dbReference>
<dbReference type="SUPFAM" id="SSF56784">
    <property type="entry name" value="HAD-like"/>
    <property type="match status" value="1"/>
</dbReference>
<evidence type="ECO:0000256" key="6">
    <source>
        <dbReference type="ARBA" id="ARBA00022741"/>
    </source>
</evidence>
<feature type="transmembrane region" description="Helical" evidence="15">
    <location>
        <begin position="967"/>
        <end position="987"/>
    </location>
</feature>
<feature type="transmembrane region" description="Helical" evidence="15">
    <location>
        <begin position="82"/>
        <end position="100"/>
    </location>
</feature>
<dbReference type="InterPro" id="IPR044492">
    <property type="entry name" value="P_typ_ATPase_HD_dom"/>
</dbReference>
<keyword evidence="10" id="KW-1278">Translocase</keyword>
<dbReference type="Gene3D" id="3.40.50.1000">
    <property type="entry name" value="HAD superfamily/HAD-like"/>
    <property type="match status" value="1"/>
</dbReference>
<keyword evidence="5 15" id="KW-0812">Transmembrane</keyword>
<dbReference type="FunFam" id="2.70.150.10:FF:000014">
    <property type="entry name" value="Calcium-transporting ATPase, putative"/>
    <property type="match status" value="1"/>
</dbReference>
<dbReference type="InterPro" id="IPR023214">
    <property type="entry name" value="HAD_sf"/>
</dbReference>
<dbReference type="InterPro" id="IPR023298">
    <property type="entry name" value="ATPase_P-typ_TM_dom_sf"/>
</dbReference>
<organism evidence="17 18">
    <name type="scientific">Gossypium australe</name>
    <dbReference type="NCBI Taxonomy" id="47621"/>
    <lineage>
        <taxon>Eukaryota</taxon>
        <taxon>Viridiplantae</taxon>
        <taxon>Streptophyta</taxon>
        <taxon>Embryophyta</taxon>
        <taxon>Tracheophyta</taxon>
        <taxon>Spermatophyta</taxon>
        <taxon>Magnoliopsida</taxon>
        <taxon>eudicotyledons</taxon>
        <taxon>Gunneridae</taxon>
        <taxon>Pentapetalae</taxon>
        <taxon>rosids</taxon>
        <taxon>malvids</taxon>
        <taxon>Malvales</taxon>
        <taxon>Malvaceae</taxon>
        <taxon>Malvoideae</taxon>
        <taxon>Gossypium</taxon>
    </lineage>
</organism>
<keyword evidence="13 15" id="KW-0472">Membrane</keyword>
<protein>
    <recommendedName>
        <fullName evidence="2">P-type Ca(2+) transporter</fullName>
        <ecNumber evidence="2">7.2.2.10</ecNumber>
    </recommendedName>
</protein>
<dbReference type="InterPro" id="IPR023299">
    <property type="entry name" value="ATPase_P-typ_cyto_dom_N"/>
</dbReference>
<dbReference type="Gene3D" id="2.70.150.10">
    <property type="entry name" value="Calcium-transporting ATPase, cytoplasmic transduction domain A"/>
    <property type="match status" value="1"/>
</dbReference>
<dbReference type="EMBL" id="SMMG02000011">
    <property type="protein sequence ID" value="KAA3456740.1"/>
    <property type="molecule type" value="Genomic_DNA"/>
</dbReference>
<feature type="region of interest" description="Disordered" evidence="14">
    <location>
        <begin position="1"/>
        <end position="23"/>
    </location>
</feature>
<sequence length="1105" mass="122053">MGRGGENYDKRENAGAASSKQETFPAWARDVKQCEEKYQVYRELGLSSAEVEKRRQIYGLNELLKHEPTSIFQLLLEQFNDTLVRILLAAAIISFVLAWYDGEGGGEKEITAFVEPLVIFLILIVNAFVGIWQESSAEKALEALKEIQSEHADVIRDGKKVSSLPAKELVPGDIVELRVGDKVPADMRVLSLISSTVRVEQGSLTGESEAVSKTVKVVPENSDIQGKKCMVFSGTTMVNGNCICLVTEIGMNTEIGKVHSQIHEASQSDTDTPLKKKLNEFGEVLTLIIGMICILVWLINLKYFLSWEYVDGWPTNFKFSFEKCTYYFEIAVALAVAAIPEGLPAVITTCLALGTRKMAQKNALVRKLPSVETLGCTTVICSDKTGTLTTNQMAVSKLVAIGSRSGTLRSFDVEGTTYDPFDGKILGWPVDGMDSNLEMIAKISAVCNDAGVEQSGRHYVAIGMPTEAALKVLVEKMELPEKYASSSAPEDPRRCCQVWNKMVQRIATLEFDRDRKSMGVIINSSSGNKSLLVKVFDLSLPRNMDDHLLISYIAHGAVENLLERSSFIQLLDGSTVELDKYSKDLILQVLREMSTDALRCLGFAYKEELPEFATYNGDEDHPAHQLLLNPSNYSSIESNLIFVGLVGLRVGVASDPPRKEVRQAIEDCKAAGIRVMVITGDNKNTAEAICREIGVFGYREDITSRSLTGKEFMDHPEQRNHLRQNGGLLFSRAEPRHKQEIVRLLKQDGEVVAMTGDGVNDAPALKLADIGVAMGITGTEFIQNAYDGIAIPLYPEGMIPVQLLWVNLVTDGPPATALGFNPQDTDIMKKPPRRSNDSLITAWILFRYLVIGSYVGLATVGVFIIWYTHNTFMGIDLSGDGHSLVTYSQLSNWDKCPSWVNFTASPFTAGPQVFKFNTNPCDYFRSGKIKASTLSLSVLVSIEMFNSLNALSEDGSLLTMPPWVNPWLLLAMSISFGLHFLILYVPFLAQVFGIIPLSLNEWLLVLAVAFPVILIDEVLKCIGRCTTGPRIKIRTSVDAPCAACFPSLTYSDLYAIGYGVKLNYRQTINLSWFRSAICWVSKVFFANSNIRQHPTSVVYPQSVNS</sequence>
<feature type="transmembrane region" description="Helical" evidence="15">
    <location>
        <begin position="839"/>
        <end position="867"/>
    </location>
</feature>
<dbReference type="SFLD" id="SFLDG00002">
    <property type="entry name" value="C1.7:_P-type_atpase_like"/>
    <property type="match status" value="1"/>
</dbReference>
<dbReference type="FunFam" id="1.20.1110.10:FF:000065">
    <property type="entry name" value="Sarcoplasmic/endoplasmic reticulum calcium ATPase 1"/>
    <property type="match status" value="1"/>
</dbReference>